<feature type="compositionally biased region" description="Low complexity" evidence="4">
    <location>
        <begin position="1"/>
        <end position="17"/>
    </location>
</feature>
<dbReference type="Gene3D" id="1.25.40.20">
    <property type="entry name" value="Ankyrin repeat-containing domain"/>
    <property type="match status" value="1"/>
</dbReference>
<dbReference type="SMART" id="SM00248">
    <property type="entry name" value="ANK"/>
    <property type="match status" value="2"/>
</dbReference>
<dbReference type="EMBL" id="JABVEC010000012">
    <property type="protein sequence ID" value="MBC6467233.1"/>
    <property type="molecule type" value="Genomic_DNA"/>
</dbReference>
<dbReference type="PANTHER" id="PTHR24201:SF2">
    <property type="entry name" value="ANKYRIN REPEAT DOMAIN-CONTAINING PROTEIN 42"/>
    <property type="match status" value="1"/>
</dbReference>
<evidence type="ECO:0000256" key="4">
    <source>
        <dbReference type="SAM" id="MobiDB-lite"/>
    </source>
</evidence>
<protein>
    <submittedName>
        <fullName evidence="5">Ankyrin repeat domain-containing protein</fullName>
    </submittedName>
</protein>
<dbReference type="InterPro" id="IPR036770">
    <property type="entry name" value="Ankyrin_rpt-contain_sf"/>
</dbReference>
<proteinExistence type="predicted"/>
<accession>A0ABR7LS24</accession>
<reference evidence="5 6" key="1">
    <citation type="submission" date="2020-06" db="EMBL/GenBank/DDBJ databases">
        <title>Actinomadura xiongansis sp. nov., isolated from soil of Baiyangdian.</title>
        <authorList>
            <person name="Zhang X."/>
        </authorList>
    </citation>
    <scope>NUCLEOTIDE SEQUENCE [LARGE SCALE GENOMIC DNA]</scope>
    <source>
        <strain evidence="5 6">HBUM206468</strain>
    </source>
</reference>
<dbReference type="PROSITE" id="PS50297">
    <property type="entry name" value="ANK_REP_REGION"/>
    <property type="match status" value="1"/>
</dbReference>
<evidence type="ECO:0000256" key="1">
    <source>
        <dbReference type="ARBA" id="ARBA00022737"/>
    </source>
</evidence>
<feature type="region of interest" description="Disordered" evidence="4">
    <location>
        <begin position="198"/>
        <end position="224"/>
    </location>
</feature>
<keyword evidence="6" id="KW-1185">Reference proteome</keyword>
<organism evidence="5 6">
    <name type="scientific">Actinomadura alba</name>
    <dbReference type="NCBI Taxonomy" id="406431"/>
    <lineage>
        <taxon>Bacteria</taxon>
        <taxon>Bacillati</taxon>
        <taxon>Actinomycetota</taxon>
        <taxon>Actinomycetes</taxon>
        <taxon>Streptosporangiales</taxon>
        <taxon>Thermomonosporaceae</taxon>
        <taxon>Actinomadura</taxon>
    </lineage>
</organism>
<dbReference type="InterPro" id="IPR002110">
    <property type="entry name" value="Ankyrin_rpt"/>
</dbReference>
<dbReference type="InterPro" id="IPR050776">
    <property type="entry name" value="Ank_Repeat/CDKN_Inhibitor"/>
</dbReference>
<evidence type="ECO:0000313" key="5">
    <source>
        <dbReference type="EMBL" id="MBC6467233.1"/>
    </source>
</evidence>
<feature type="region of interest" description="Disordered" evidence="4">
    <location>
        <begin position="1"/>
        <end position="25"/>
    </location>
</feature>
<keyword evidence="2 3" id="KW-0040">ANK repeat</keyword>
<name>A0ABR7LS24_9ACTN</name>
<evidence type="ECO:0000256" key="2">
    <source>
        <dbReference type="ARBA" id="ARBA00023043"/>
    </source>
</evidence>
<dbReference type="PANTHER" id="PTHR24201">
    <property type="entry name" value="ANK_REP_REGION DOMAIN-CONTAINING PROTEIN"/>
    <property type="match status" value="1"/>
</dbReference>
<dbReference type="Pfam" id="PF12796">
    <property type="entry name" value="Ank_2"/>
    <property type="match status" value="1"/>
</dbReference>
<feature type="repeat" description="ANK" evidence="3">
    <location>
        <begin position="517"/>
        <end position="550"/>
    </location>
</feature>
<evidence type="ECO:0000256" key="3">
    <source>
        <dbReference type="PROSITE-ProRule" id="PRU00023"/>
    </source>
</evidence>
<evidence type="ECO:0000313" key="6">
    <source>
        <dbReference type="Proteomes" id="UP000805614"/>
    </source>
</evidence>
<keyword evidence="1" id="KW-0677">Repeat</keyword>
<dbReference type="SUPFAM" id="SSF48403">
    <property type="entry name" value="Ankyrin repeat"/>
    <property type="match status" value="1"/>
</dbReference>
<dbReference type="Proteomes" id="UP000805614">
    <property type="component" value="Unassembled WGS sequence"/>
</dbReference>
<dbReference type="PROSITE" id="PS50088">
    <property type="entry name" value="ANK_REPEAT"/>
    <property type="match status" value="1"/>
</dbReference>
<comment type="caution">
    <text evidence="5">The sequence shown here is derived from an EMBL/GenBank/DDBJ whole genome shotgun (WGS) entry which is preliminary data.</text>
</comment>
<gene>
    <name evidence="5" type="ORF">HKK74_17225</name>
</gene>
<sequence>MTAISAPAAAAPPLQAPSTSFPPDEASRWRRIRRYAVPQWMIEQAAERRLAGDWRGACGAAGIDIAFDLADVAREHGRKIVTVLEDDLRHFAPDLLRWHLPRLGDGRTTINPNQVVVLGGYGGGRRSRRPDTPRLYVTTPGWMPDGPQRLTLRFGRVARVDESRRFWPGTVENWTAARHLWDVRHTIELRERCGGGADRAPFLNPDGTPRATDELPTTAPGLTDPAARTEWVTALHERGEVEAAFAAAGIDLNPLAPDLEYGSVQVLEPLERMPLALTRLGPEIQRLADEGHGDRFLLHPFERWRIAMLFERKRRNGGLRAQCIELDEVPDVVLPEACWRRSPDLDLLRIGQISPDHLHPLVRDALFPDRPATGGPVGPPEAEPPSPVRVRCRGEWHEMSFRDGTLHTQHGDEEEQRERAMSAFGGTISGCFAVQRTWTSGIGRLPRALRDQWRELFARIQHGDTPGVIRLLDAGVDPHARDGRRRTLLHLLHLLDHEPLLPRLLAAGLDIEATDKDHRTPLHVAVGENGSAELIRALLTAGARIDVVDPDSGLSVHYLSVRGKRRDLRFLEERLERDHPDLCTASAFLKEHA</sequence>